<feature type="domain" description="Phosphoadenosine phosphosulphate reductase" evidence="1">
    <location>
        <begin position="30"/>
        <end position="222"/>
    </location>
</feature>
<dbReference type="PANTHER" id="PTHR30083">
    <property type="entry name" value="TRANSCRIPTIONAL REGULATOR-RELATED"/>
    <property type="match status" value="1"/>
</dbReference>
<dbReference type="GO" id="GO:0003824">
    <property type="term" value="F:catalytic activity"/>
    <property type="evidence" value="ECO:0007669"/>
    <property type="project" value="InterPro"/>
</dbReference>
<dbReference type="EMBL" id="MG920059">
    <property type="protein sequence ID" value="AVJ49010.1"/>
    <property type="molecule type" value="Genomic_DNA"/>
</dbReference>
<evidence type="ECO:0000313" key="2">
    <source>
        <dbReference type="EMBL" id="AVJ49010.1"/>
    </source>
</evidence>
<reference evidence="2 3" key="1">
    <citation type="submission" date="2018-02" db="EMBL/GenBank/DDBJ databases">
        <authorList>
            <person name="Ng W.L."/>
            <person name="Stoner T.H."/>
            <person name="Russell D.A."/>
            <person name="Garlena R.A."/>
            <person name="Stoner T.H."/>
            <person name="Pope W.H."/>
            <person name="Jacobs-Sera D."/>
            <person name="Hatfull G.F."/>
        </authorList>
    </citation>
    <scope>NUCLEOTIDE SEQUENCE [LARGE SCALE GENOMIC DNA]</scope>
</reference>
<evidence type="ECO:0000259" key="1">
    <source>
        <dbReference type="Pfam" id="PF01507"/>
    </source>
</evidence>
<proteinExistence type="predicted"/>
<protein>
    <submittedName>
        <fullName evidence="2">PAPS reductase-like domain protein</fullName>
    </submittedName>
</protein>
<sequence length="360" mass="42002">MTRVKGFIDANVYEEAKRRMHHIYDIFDTVIVAFSGGKDSLVCVHLAREVALERGDDRPIKVAYRDEELIPDPVVKFMEEWRDVPWVDLRWYCLRNHSTKYILGQSISFTQWDPDREWLRPMPEWAITAEDLGMTSDFVFDQYSSDTVLAHGEPGKVAIVTGVRAAESIMRFNALKAKLHDNYINAVVDKRVMTCKPIFDWQENDVFRYFYDHGIRYCPIYDGQLWSGTPLRVSMPTHAESAKTFGKLREFAPEFYDQLIALMPEMAVQERYYRELDRKGLIARYGSSWDGIRAWIDDTLTDERHREKALRLLRSAEMQALVTPESFPTDHVLKQLMTGLDHKSAILPLTKIEQQRRAAR</sequence>
<dbReference type="Proteomes" id="UP000241655">
    <property type="component" value="Segment"/>
</dbReference>
<organism evidence="2 3">
    <name type="scientific">Mycobacterium phage Baloo</name>
    <dbReference type="NCBI Taxonomy" id="2099645"/>
    <lineage>
        <taxon>Viruses</taxon>
        <taxon>Duplodnaviria</taxon>
        <taxon>Heunggongvirae</taxon>
        <taxon>Uroviricota</taxon>
        <taxon>Caudoviricetes</taxon>
        <taxon>Bclasvirinae</taxon>
        <taxon>Pipefishvirus</taxon>
        <taxon>Pipefishvirus athena</taxon>
    </lineage>
</organism>
<dbReference type="Gene3D" id="3.40.50.620">
    <property type="entry name" value="HUPs"/>
    <property type="match status" value="1"/>
</dbReference>
<dbReference type="PANTHER" id="PTHR30083:SF0">
    <property type="entry name" value="3'-PHOSPHOADENOSINE 5'-PHOSPHOSULFATE SULFOTRANSFERASE (PAPS REDUCTASE)_FAD SYNTHETASE"/>
    <property type="match status" value="1"/>
</dbReference>
<dbReference type="GO" id="GO:0071453">
    <property type="term" value="P:cellular response to oxygen levels"/>
    <property type="evidence" value="ECO:0007669"/>
    <property type="project" value="TreeGrafter"/>
</dbReference>
<name>A0A2P1CCQ7_9CAUD</name>
<dbReference type="InterPro" id="IPR002500">
    <property type="entry name" value="PAPS_reduct_dom"/>
</dbReference>
<evidence type="ECO:0000313" key="3">
    <source>
        <dbReference type="Proteomes" id="UP000241655"/>
    </source>
</evidence>
<dbReference type="Pfam" id="PF01507">
    <property type="entry name" value="PAPS_reduct"/>
    <property type="match status" value="1"/>
</dbReference>
<accession>A0A2P1CCQ7</accession>
<gene>
    <name evidence="2" type="primary">4</name>
    <name evidence="2" type="ORF">PBI_BALOO_4</name>
</gene>
<dbReference type="InterPro" id="IPR014729">
    <property type="entry name" value="Rossmann-like_a/b/a_fold"/>
</dbReference>
<dbReference type="SUPFAM" id="SSF52402">
    <property type="entry name" value="Adenine nucleotide alpha hydrolases-like"/>
    <property type="match status" value="1"/>
</dbReference>